<dbReference type="InterPro" id="IPR010982">
    <property type="entry name" value="Lambda_DNA-bd_dom_sf"/>
</dbReference>
<reference evidence="2" key="1">
    <citation type="journal article" date="2021" name="Proc. Natl. Acad. Sci. U.S.A.">
        <title>A Catalog of Tens of Thousands of Viruses from Human Metagenomes Reveals Hidden Associations with Chronic Diseases.</title>
        <authorList>
            <person name="Tisza M.J."/>
            <person name="Buck C.B."/>
        </authorList>
    </citation>
    <scope>NUCLEOTIDE SEQUENCE</scope>
    <source>
        <strain evidence="2">CtzyE57</strain>
    </source>
</reference>
<proteinExistence type="predicted"/>
<name>A0A8S5SHQ1_9CAUD</name>
<organism evidence="2">
    <name type="scientific">Siphoviridae sp. ctzyE57</name>
    <dbReference type="NCBI Taxonomy" id="2827982"/>
    <lineage>
        <taxon>Viruses</taxon>
        <taxon>Duplodnaviria</taxon>
        <taxon>Heunggongvirae</taxon>
        <taxon>Uroviricota</taxon>
        <taxon>Caudoviricetes</taxon>
    </lineage>
</organism>
<dbReference type="Gene3D" id="1.10.260.40">
    <property type="entry name" value="lambda repressor-like DNA-binding domains"/>
    <property type="match status" value="1"/>
</dbReference>
<dbReference type="PROSITE" id="PS50943">
    <property type="entry name" value="HTH_CROC1"/>
    <property type="match status" value="1"/>
</dbReference>
<dbReference type="InterPro" id="IPR001387">
    <property type="entry name" value="Cro/C1-type_HTH"/>
</dbReference>
<feature type="domain" description="HTH cro/C1-type" evidence="1">
    <location>
        <begin position="18"/>
        <end position="73"/>
    </location>
</feature>
<dbReference type="CDD" id="cd00093">
    <property type="entry name" value="HTH_XRE"/>
    <property type="match status" value="1"/>
</dbReference>
<accession>A0A8S5SHQ1</accession>
<sequence>MSKKASVPFELADSKDIIRELCKMRKWTQADLAYEMGYASQAGVGQILSNKPNARGISMNVYVNALNALGAELIVRDKMGSGKEWRIDDLLLRESINGGAKSGKAD</sequence>
<dbReference type="EMBL" id="BK032592">
    <property type="protein sequence ID" value="DAF50146.1"/>
    <property type="molecule type" value="Genomic_DNA"/>
</dbReference>
<protein>
    <submittedName>
        <fullName evidence="2">Repressor protein CI</fullName>
    </submittedName>
</protein>
<evidence type="ECO:0000313" key="2">
    <source>
        <dbReference type="EMBL" id="DAF50146.1"/>
    </source>
</evidence>
<evidence type="ECO:0000259" key="1">
    <source>
        <dbReference type="PROSITE" id="PS50943"/>
    </source>
</evidence>
<dbReference type="GO" id="GO:0003677">
    <property type="term" value="F:DNA binding"/>
    <property type="evidence" value="ECO:0007669"/>
    <property type="project" value="InterPro"/>
</dbReference>